<dbReference type="KEGG" id="ica:Intca_3193"/>
<dbReference type="HOGENOM" id="CLU_1213508_0_0_11"/>
<feature type="compositionally biased region" description="Low complexity" evidence="1">
    <location>
        <begin position="137"/>
        <end position="165"/>
    </location>
</feature>
<dbReference type="EMBL" id="CP002343">
    <property type="protein sequence ID" value="ADU49677.1"/>
    <property type="molecule type" value="Genomic_DNA"/>
</dbReference>
<feature type="region of interest" description="Disordered" evidence="1">
    <location>
        <begin position="123"/>
        <end position="169"/>
    </location>
</feature>
<evidence type="ECO:0000313" key="3">
    <source>
        <dbReference type="Proteomes" id="UP000008914"/>
    </source>
</evidence>
<sequence>MRRTSRWLLPALSLILFFGAIGVAQAAGWWVTSGREPIAAGAMTADDLKGWMTLQQAADGLAVPVDELVVLLGAPAGAGVGPGTAFSEVEALVPGFELTTYRETVRAHLGTGAADVPAVAQPTTAAGASTPPPSPSPISTTHVPSSTPTGTSTGSPTGTPAGTPTDGIRGSMTIREAAAATGVAVDRLLAEARLPADLDPDLPLRQIQDVVEGFEIQTLRDAAASLTR</sequence>
<dbReference type="AlphaFoldDB" id="E6SD59"/>
<keyword evidence="3" id="KW-1185">Reference proteome</keyword>
<gene>
    <name evidence="2" type="ordered locus">Intca_3193</name>
</gene>
<evidence type="ECO:0000313" key="2">
    <source>
        <dbReference type="EMBL" id="ADU49677.1"/>
    </source>
</evidence>
<dbReference type="Proteomes" id="UP000008914">
    <property type="component" value="Chromosome"/>
</dbReference>
<proteinExistence type="predicted"/>
<dbReference type="RefSeq" id="WP_013493989.1">
    <property type="nucleotide sequence ID" value="NC_014830.1"/>
</dbReference>
<dbReference type="eggNOG" id="COG0348">
    <property type="taxonomic scope" value="Bacteria"/>
</dbReference>
<reference evidence="2 3" key="1">
    <citation type="journal article" date="2010" name="Stand. Genomic Sci.">
        <title>Complete genome sequence of Intrasporangium calvum type strain (7 KIP).</title>
        <authorList>
            <person name="Del Rio T.G."/>
            <person name="Chertkov O."/>
            <person name="Yasawong M."/>
            <person name="Lucas S."/>
            <person name="Deshpande S."/>
            <person name="Cheng J.F."/>
            <person name="Detter C."/>
            <person name="Tapia R."/>
            <person name="Han C."/>
            <person name="Goodwin L."/>
            <person name="Pitluck S."/>
            <person name="Liolios K."/>
            <person name="Ivanova N."/>
            <person name="Mavromatis K."/>
            <person name="Pati A."/>
            <person name="Chen A."/>
            <person name="Palaniappan K."/>
            <person name="Land M."/>
            <person name="Hauser L."/>
            <person name="Chang Y.J."/>
            <person name="Jeffries C.D."/>
            <person name="Rohde M."/>
            <person name="Pukall R."/>
            <person name="Sikorski J."/>
            <person name="Goker M."/>
            <person name="Woyke T."/>
            <person name="Bristow J."/>
            <person name="Eisen J.A."/>
            <person name="Markowitz V."/>
            <person name="Hugenholtz P."/>
            <person name="Kyrpides N.C."/>
            <person name="Klenk H.P."/>
            <person name="Lapidus A."/>
        </authorList>
    </citation>
    <scope>NUCLEOTIDE SEQUENCE [LARGE SCALE GENOMIC DNA]</scope>
    <source>
        <strain evidence="3">ATCC 23552 / DSM 43043 / JCM 3097 / NBRC 12989 / 7 KIP</strain>
    </source>
</reference>
<protein>
    <submittedName>
        <fullName evidence="2">Uncharacterized protein</fullName>
    </submittedName>
</protein>
<evidence type="ECO:0000256" key="1">
    <source>
        <dbReference type="SAM" id="MobiDB-lite"/>
    </source>
</evidence>
<name>E6SD59_INTC7</name>
<organism evidence="2 3">
    <name type="scientific">Intrasporangium calvum (strain ATCC 23552 / DSM 43043 / JCM 3097 / NBRC 12989 / NCIMB 10167 / NRRL B-3866 / 7 KIP)</name>
    <dbReference type="NCBI Taxonomy" id="710696"/>
    <lineage>
        <taxon>Bacteria</taxon>
        <taxon>Bacillati</taxon>
        <taxon>Actinomycetota</taxon>
        <taxon>Actinomycetes</taxon>
        <taxon>Micrococcales</taxon>
        <taxon>Intrasporangiaceae</taxon>
        <taxon>Intrasporangium</taxon>
    </lineage>
</organism>
<dbReference type="STRING" id="710696.Intca_3193"/>
<accession>E6SD59</accession>
<dbReference type="OrthoDB" id="160149at2"/>